<keyword evidence="2" id="KW-1185">Reference proteome</keyword>
<reference evidence="1 2" key="1">
    <citation type="submission" date="2022-05" db="EMBL/GenBank/DDBJ databases">
        <authorList>
            <consortium name="Genoscope - CEA"/>
            <person name="William W."/>
        </authorList>
    </citation>
    <scope>NUCLEOTIDE SEQUENCE [LARGE SCALE GENOMIC DNA]</scope>
</reference>
<evidence type="ECO:0000313" key="1">
    <source>
        <dbReference type="EMBL" id="CAH3159089.1"/>
    </source>
</evidence>
<accession>A0ABN8Q7W6</accession>
<gene>
    <name evidence="1" type="ORF">PLOB_00003453</name>
</gene>
<comment type="caution">
    <text evidence="1">The sequence shown here is derived from an EMBL/GenBank/DDBJ whole genome shotgun (WGS) entry which is preliminary data.</text>
</comment>
<sequence>MAEDINDTIHVIVDHRVGICPFNVNKWDVTDTLSLHGAAEINYSYYSCASSLTFLEQSCSLIQAHNENCTFSARLQENLAIDFVKFSNTGKAFSIRCFTLIDVSKSKEYFLIISAKPELNLGQHLVNGHRNSAATSTLGILARGYRQGDWETDLAIAVKFDDECLKYNPEHRLCFPYVGGL</sequence>
<protein>
    <submittedName>
        <fullName evidence="1">Uncharacterized protein</fullName>
    </submittedName>
</protein>
<name>A0ABN8Q7W6_9CNID</name>
<proteinExistence type="predicted"/>
<evidence type="ECO:0000313" key="2">
    <source>
        <dbReference type="Proteomes" id="UP001159405"/>
    </source>
</evidence>
<dbReference type="EMBL" id="CALNXK010000113">
    <property type="protein sequence ID" value="CAH3159089.1"/>
    <property type="molecule type" value="Genomic_DNA"/>
</dbReference>
<dbReference type="Proteomes" id="UP001159405">
    <property type="component" value="Unassembled WGS sequence"/>
</dbReference>
<organism evidence="1 2">
    <name type="scientific">Porites lobata</name>
    <dbReference type="NCBI Taxonomy" id="104759"/>
    <lineage>
        <taxon>Eukaryota</taxon>
        <taxon>Metazoa</taxon>
        <taxon>Cnidaria</taxon>
        <taxon>Anthozoa</taxon>
        <taxon>Hexacorallia</taxon>
        <taxon>Scleractinia</taxon>
        <taxon>Fungiina</taxon>
        <taxon>Poritidae</taxon>
        <taxon>Porites</taxon>
    </lineage>
</organism>